<evidence type="ECO:0000256" key="8">
    <source>
        <dbReference type="ARBA" id="ARBA00023157"/>
    </source>
</evidence>
<gene>
    <name evidence="16" type="ORF">CCH79_00019840</name>
</gene>
<evidence type="ECO:0000256" key="13">
    <source>
        <dbReference type="ARBA" id="ARBA00046869"/>
    </source>
</evidence>
<evidence type="ECO:0000256" key="6">
    <source>
        <dbReference type="ARBA" id="ARBA00022843"/>
    </source>
</evidence>
<keyword evidence="8" id="KW-1015">Disulfide bond</keyword>
<dbReference type="Gene3D" id="2.60.40.640">
    <property type="match status" value="2"/>
</dbReference>
<evidence type="ECO:0000256" key="9">
    <source>
        <dbReference type="ARBA" id="ARBA00023163"/>
    </source>
</evidence>
<feature type="compositionally biased region" description="Polar residues" evidence="14">
    <location>
        <begin position="387"/>
        <end position="399"/>
    </location>
</feature>
<reference evidence="16 17" key="1">
    <citation type="journal article" date="2018" name="G3 (Bethesda)">
        <title>A High-Quality Reference Genome for the Invasive Mosquitofish Gambusia affinis Using a Chicago Library.</title>
        <authorList>
            <person name="Hoffberg S.L."/>
            <person name="Troendle N.J."/>
            <person name="Glenn T.C."/>
            <person name="Mahmud O."/>
            <person name="Louha S."/>
            <person name="Chalopin D."/>
            <person name="Bennetzen J.L."/>
            <person name="Mauricio R."/>
        </authorList>
    </citation>
    <scope>NUCLEOTIDE SEQUENCE [LARGE SCALE GENOMIC DNA]</scope>
    <source>
        <strain evidence="16">NE01/NJP1002.9</strain>
        <tissue evidence="16">Muscle</tissue>
    </source>
</reference>
<keyword evidence="9" id="KW-0804">Transcription</keyword>
<comment type="subcellular location">
    <subcellularLocation>
        <location evidence="1">Cytoplasm</location>
    </subcellularLocation>
</comment>
<dbReference type="GO" id="GO:0007399">
    <property type="term" value="P:nervous system development"/>
    <property type="evidence" value="ECO:0007669"/>
    <property type="project" value="UniProtKB-ARBA"/>
</dbReference>
<proteinExistence type="inferred from homology"/>
<keyword evidence="3" id="KW-0963">Cytoplasm</keyword>
<keyword evidence="17" id="KW-1185">Reference proteome</keyword>
<feature type="region of interest" description="Disordered" evidence="14">
    <location>
        <begin position="380"/>
        <end position="399"/>
    </location>
</feature>
<evidence type="ECO:0000259" key="15">
    <source>
        <dbReference type="SMART" id="SM01017"/>
    </source>
</evidence>
<dbReference type="PANTHER" id="PTHR11188">
    <property type="entry name" value="ARRESTIN DOMAIN CONTAINING PROTEIN"/>
    <property type="match status" value="1"/>
</dbReference>
<comment type="caution">
    <text evidence="16">The sequence shown here is derived from an EMBL/GenBank/DDBJ whole genome shotgun (WGS) entry which is preliminary data.</text>
</comment>
<dbReference type="GO" id="GO:0015031">
    <property type="term" value="P:protein transport"/>
    <property type="evidence" value="ECO:0007669"/>
    <property type="project" value="TreeGrafter"/>
</dbReference>
<dbReference type="InterPro" id="IPR011021">
    <property type="entry name" value="Arrestin-like_N"/>
</dbReference>
<evidence type="ECO:0000313" key="16">
    <source>
        <dbReference type="EMBL" id="PWA28641.1"/>
    </source>
</evidence>
<dbReference type="EMBL" id="NHOQ01000756">
    <property type="protein sequence ID" value="PWA28641.1"/>
    <property type="molecule type" value="Genomic_DNA"/>
</dbReference>
<dbReference type="AlphaFoldDB" id="A0A315VZ72"/>
<evidence type="ECO:0000256" key="3">
    <source>
        <dbReference type="ARBA" id="ARBA00022490"/>
    </source>
</evidence>
<dbReference type="Pfam" id="PF02752">
    <property type="entry name" value="Arrestin_C"/>
    <property type="match status" value="1"/>
</dbReference>
<comment type="similarity">
    <text evidence="2">Belongs to the arrestin family.</text>
</comment>
<dbReference type="InterPro" id="IPR050357">
    <property type="entry name" value="Arrestin_domain-protein"/>
</dbReference>
<dbReference type="STRING" id="33528.ENSGAFP00000018830"/>
<protein>
    <recommendedName>
        <fullName evidence="11">Thioredoxin-interacting protein</fullName>
    </recommendedName>
</protein>
<dbReference type="GO" id="GO:0005737">
    <property type="term" value="C:cytoplasm"/>
    <property type="evidence" value="ECO:0007669"/>
    <property type="project" value="UniProtKB-SubCell"/>
</dbReference>
<dbReference type="GO" id="GO:0031625">
    <property type="term" value="F:ubiquitin protein ligase binding"/>
    <property type="evidence" value="ECO:0007669"/>
    <property type="project" value="TreeGrafter"/>
</dbReference>
<feature type="domain" description="Arrestin C-terminal-like" evidence="15">
    <location>
        <begin position="247"/>
        <end position="374"/>
    </location>
</feature>
<dbReference type="Pfam" id="PF00339">
    <property type="entry name" value="Arrestin_N"/>
    <property type="match status" value="1"/>
</dbReference>
<dbReference type="SMART" id="SM01017">
    <property type="entry name" value="Arrestin_C"/>
    <property type="match status" value="1"/>
</dbReference>
<evidence type="ECO:0000256" key="7">
    <source>
        <dbReference type="ARBA" id="ARBA00023015"/>
    </source>
</evidence>
<dbReference type="InterPro" id="IPR011022">
    <property type="entry name" value="Arrestin_C-like"/>
</dbReference>
<evidence type="ECO:0000313" key="17">
    <source>
        <dbReference type="Proteomes" id="UP000250572"/>
    </source>
</evidence>
<evidence type="ECO:0000256" key="10">
    <source>
        <dbReference type="ARBA" id="ARBA00023306"/>
    </source>
</evidence>
<dbReference type="InterPro" id="IPR014756">
    <property type="entry name" value="Ig_E-set"/>
</dbReference>
<sequence length="457" mass="50390">MSGIMSAPCHEARELPASPPICSLVSDAAQHRKHVSDAPLASPGGHAPDVWFRWFSLVLMVLMQGSSCFRSAMVLSPVNKLRVFRVVFSDPTRTFYSSGDKVSGSVQLEASAPCRLTRLRVTAAGCARVESRRRSQEVEYLKYEDEVRLDPVLNTDSDGYFLLPAGKTFCFQFGFELPPPGRLVSSFKGKFGSVRYYVRAELHRPSQHALRCEREFEVEEPLDVNRPDLLAPAAASRQKKLTCLFIPDGQVSVSAQIDRKGFCEGEDININAKFENTCSRIVVPKAAIVARHSYSVNGTAKILRQKLTAVRGNPIMSGMCDMWQGRSLRVPKLKPTLLGCDIIKVDYALLVYLHIPGSEKLVLELPLVIGTIPFSGVGSRTSSMSSQDSAPSGPPSYNNIHQDLIVDGPRMPLLYDYDGGDDDDDMGLFIRVPEGCYPAPPAYSEVDEDAVHSQQVF</sequence>
<evidence type="ECO:0000256" key="1">
    <source>
        <dbReference type="ARBA" id="ARBA00004496"/>
    </source>
</evidence>
<keyword evidence="6" id="KW-0832">Ubl conjugation</keyword>
<dbReference type="PANTHER" id="PTHR11188:SF14">
    <property type="entry name" value="THIOREDOXIN-INTERACTING PROTEIN"/>
    <property type="match status" value="1"/>
</dbReference>
<keyword evidence="10" id="KW-0131">Cell cycle</keyword>
<name>A0A315VZ72_GAMAF</name>
<keyword evidence="4" id="KW-1017">Isopeptide bond</keyword>
<dbReference type="InterPro" id="IPR014752">
    <property type="entry name" value="Arrestin-like_C"/>
</dbReference>
<organism evidence="16 17">
    <name type="scientific">Gambusia affinis</name>
    <name type="common">Western mosquitofish</name>
    <name type="synonym">Heterandria affinis</name>
    <dbReference type="NCBI Taxonomy" id="33528"/>
    <lineage>
        <taxon>Eukaryota</taxon>
        <taxon>Metazoa</taxon>
        <taxon>Chordata</taxon>
        <taxon>Craniata</taxon>
        <taxon>Vertebrata</taxon>
        <taxon>Euteleostomi</taxon>
        <taxon>Actinopterygii</taxon>
        <taxon>Neopterygii</taxon>
        <taxon>Teleostei</taxon>
        <taxon>Neoteleostei</taxon>
        <taxon>Acanthomorphata</taxon>
        <taxon>Ovalentaria</taxon>
        <taxon>Atherinomorphae</taxon>
        <taxon>Cyprinodontiformes</taxon>
        <taxon>Poeciliidae</taxon>
        <taxon>Poeciliinae</taxon>
        <taxon>Gambusia</taxon>
    </lineage>
</organism>
<evidence type="ECO:0000256" key="4">
    <source>
        <dbReference type="ARBA" id="ARBA00022499"/>
    </source>
</evidence>
<dbReference type="Proteomes" id="UP000250572">
    <property type="component" value="Unassembled WGS sequence"/>
</dbReference>
<comment type="subunit">
    <text evidence="13">Homodimer; disulfide-linked. Interacts with TXN/thioredoxin through its redox-active site. Interacts with transcriptional repressors ZBTB16, ZBTB32 and HDAC1. Interacts with DDIT4.</text>
</comment>
<evidence type="ECO:0000256" key="11">
    <source>
        <dbReference type="ARBA" id="ARBA00039479"/>
    </source>
</evidence>
<comment type="function">
    <text evidence="12">May act as an oxidative stress mediator by inhibiting thioredoxin activity or by limiting its bioavailability. Interacts with COPS5 and restores COPS5-induced suppression of CDKN1B stability, blocking the COPS5-mediated translocation of CDKN1B from the nucleus to the cytoplasm. Functions as a transcriptional repressor, possibly by acting as a bridge molecule between transcription factors and corepressor complexes, and over-expression will induce G0/G1 cell cycle arrest. Required for the maturation of natural killer cells. Acts as a suppressor of tumor cell growth. Inhibits the proteasomal degradation of DDIT4, and thereby contributes to the inhibition of the mammalian target of rapamycin complex 1 (mTORC1).</text>
</comment>
<keyword evidence="7" id="KW-0805">Transcription regulation</keyword>
<keyword evidence="5" id="KW-0597">Phosphoprotein</keyword>
<evidence type="ECO:0000256" key="14">
    <source>
        <dbReference type="SAM" id="MobiDB-lite"/>
    </source>
</evidence>
<evidence type="ECO:0000256" key="5">
    <source>
        <dbReference type="ARBA" id="ARBA00022553"/>
    </source>
</evidence>
<evidence type="ECO:0000256" key="2">
    <source>
        <dbReference type="ARBA" id="ARBA00005298"/>
    </source>
</evidence>
<dbReference type="SUPFAM" id="SSF81296">
    <property type="entry name" value="E set domains"/>
    <property type="match status" value="2"/>
</dbReference>
<evidence type="ECO:0000256" key="12">
    <source>
        <dbReference type="ARBA" id="ARBA00045565"/>
    </source>
</evidence>
<accession>A0A315VZ72</accession>